<dbReference type="RefSeq" id="XP_018254746.1">
    <property type="nucleotide sequence ID" value="XM_018402108.1"/>
</dbReference>
<dbReference type="AlphaFoldDB" id="A0A0J9W198"/>
<accession>A0A0J9W198</accession>
<organism evidence="1 2">
    <name type="scientific">Fusarium oxysporum f. sp. lycopersici (strain 4287 / CBS 123668 / FGSC 9935 / NRRL 34936)</name>
    <name type="common">Fusarium vascular wilt of tomato</name>
    <dbReference type="NCBI Taxonomy" id="426428"/>
    <lineage>
        <taxon>Eukaryota</taxon>
        <taxon>Fungi</taxon>
        <taxon>Dikarya</taxon>
        <taxon>Ascomycota</taxon>
        <taxon>Pezizomycotina</taxon>
        <taxon>Sordariomycetes</taxon>
        <taxon>Hypocreomycetidae</taxon>
        <taxon>Hypocreales</taxon>
        <taxon>Nectriaceae</taxon>
        <taxon>Fusarium</taxon>
        <taxon>Fusarium oxysporum species complex</taxon>
    </lineage>
</organism>
<dbReference type="EMBL" id="DS231720">
    <property type="protein sequence ID" value="KNB16701.1"/>
    <property type="molecule type" value="Genomic_DNA"/>
</dbReference>
<dbReference type="KEGG" id="fox:FOXG_21753"/>
<dbReference type="GeneID" id="28962459"/>
<sequence>MATLNTTESSCTFGDYLPLVDPQLAEHPGALVQEAFGQSGSPKEDFSFSKACHAEKKLEEQRIQIHILKLEVQRREELLRERDSTIETQRFHIGDLYGNVCRLTNEKGELETTVTSLRNQFKDFEKNDWQLYSGVGKKRKFIHDAN</sequence>
<dbReference type="VEuPathDB" id="FungiDB:FOXG_21753"/>
<evidence type="ECO:0000313" key="2">
    <source>
        <dbReference type="Proteomes" id="UP000009097"/>
    </source>
</evidence>
<evidence type="ECO:0000313" key="1">
    <source>
        <dbReference type="EMBL" id="KNB16701.1"/>
    </source>
</evidence>
<proteinExistence type="predicted"/>
<reference evidence="1" key="2">
    <citation type="journal article" date="2010" name="Nature">
        <title>Comparative genomics reveals mobile pathogenicity chromosomes in Fusarium.</title>
        <authorList>
            <person name="Ma L.J."/>
            <person name="van der Does H.C."/>
            <person name="Borkovich K.A."/>
            <person name="Coleman J.J."/>
            <person name="Daboussi M.J."/>
            <person name="Di Pietro A."/>
            <person name="Dufresne M."/>
            <person name="Freitag M."/>
            <person name="Grabherr M."/>
            <person name="Henrissat B."/>
            <person name="Houterman P.M."/>
            <person name="Kang S."/>
            <person name="Shim W.B."/>
            <person name="Woloshuk C."/>
            <person name="Xie X."/>
            <person name="Xu J.R."/>
            <person name="Antoniw J."/>
            <person name="Baker S.E."/>
            <person name="Bluhm B.H."/>
            <person name="Breakspear A."/>
            <person name="Brown D.W."/>
            <person name="Butchko R.A."/>
            <person name="Chapman S."/>
            <person name="Coulson R."/>
            <person name="Coutinho P.M."/>
            <person name="Danchin E.G."/>
            <person name="Diener A."/>
            <person name="Gale L.R."/>
            <person name="Gardiner D.M."/>
            <person name="Goff S."/>
            <person name="Hammond-Kosack K.E."/>
            <person name="Hilburn K."/>
            <person name="Hua-Van A."/>
            <person name="Jonkers W."/>
            <person name="Kazan K."/>
            <person name="Kodira C.D."/>
            <person name="Koehrsen M."/>
            <person name="Kumar L."/>
            <person name="Lee Y.H."/>
            <person name="Li L."/>
            <person name="Manners J.M."/>
            <person name="Miranda-Saavedra D."/>
            <person name="Mukherjee M."/>
            <person name="Park G."/>
            <person name="Park J."/>
            <person name="Park S.Y."/>
            <person name="Proctor R.H."/>
            <person name="Regev A."/>
            <person name="Ruiz-Roldan M.C."/>
            <person name="Sain D."/>
            <person name="Sakthikumar S."/>
            <person name="Sykes S."/>
            <person name="Schwartz D.C."/>
            <person name="Turgeon B.G."/>
            <person name="Wapinski I."/>
            <person name="Yoder O."/>
            <person name="Young S."/>
            <person name="Zeng Q."/>
            <person name="Zhou S."/>
            <person name="Galagan J."/>
            <person name="Cuomo C.A."/>
            <person name="Kistler H.C."/>
            <person name="Rep M."/>
        </authorList>
    </citation>
    <scope>NUCLEOTIDE SEQUENCE [LARGE SCALE GENOMIC DNA]</scope>
    <source>
        <strain evidence="1">4287</strain>
    </source>
</reference>
<gene>
    <name evidence="1" type="ORF">FOXG_21753</name>
</gene>
<dbReference type="OrthoDB" id="5101820at2759"/>
<protein>
    <submittedName>
        <fullName evidence="1">Uncharacterized protein</fullName>
    </submittedName>
</protein>
<name>A0A0J9W198_FUSO4</name>
<dbReference type="Proteomes" id="UP000009097">
    <property type="component" value="Unassembled WGS sequence"/>
</dbReference>
<reference evidence="1" key="1">
    <citation type="submission" date="2007-04" db="EMBL/GenBank/DDBJ databases">
        <authorList>
            <consortium name="The Broad Institute Genome Sequencing Platform"/>
            <person name="Birren B."/>
            <person name="Lander E."/>
            <person name="Galagan J."/>
            <person name="Nusbaum C."/>
            <person name="Devon K."/>
            <person name="Ma L.-J."/>
            <person name="Jaffe D."/>
            <person name="Butler J."/>
            <person name="Alvarez P."/>
            <person name="Gnerre S."/>
            <person name="Grabherr M."/>
            <person name="Kleber M."/>
            <person name="Mauceli E."/>
            <person name="Brockman W."/>
            <person name="MacCallum I.A."/>
            <person name="Young S."/>
            <person name="LaButti K."/>
            <person name="DeCaprio D."/>
            <person name="Crawford M."/>
            <person name="Koehrsen M."/>
            <person name="Engels R."/>
            <person name="Montgomery P."/>
            <person name="Pearson M."/>
            <person name="Howarth C."/>
            <person name="Larson L."/>
            <person name="White J."/>
            <person name="O'Leary S."/>
            <person name="Kodira C."/>
            <person name="Zeng Q."/>
            <person name="Yandava C."/>
            <person name="Alvarado L."/>
            <person name="Kistler C."/>
            <person name="Shim W.-B."/>
            <person name="Kang S."/>
            <person name="Woloshuk C."/>
        </authorList>
    </citation>
    <scope>NUCLEOTIDE SEQUENCE</scope>
    <source>
        <strain evidence="1">4287</strain>
    </source>
</reference>